<dbReference type="SUPFAM" id="SSF49265">
    <property type="entry name" value="Fibronectin type III"/>
    <property type="match status" value="1"/>
</dbReference>
<keyword evidence="4" id="KW-1185">Reference proteome</keyword>
<dbReference type="Proteomes" id="UP000717634">
    <property type="component" value="Unassembled WGS sequence"/>
</dbReference>
<dbReference type="Gene3D" id="2.120.10.30">
    <property type="entry name" value="TolB, C-terminal domain"/>
    <property type="match status" value="1"/>
</dbReference>
<dbReference type="Gene3D" id="2.60.40.10">
    <property type="entry name" value="Immunoglobulins"/>
    <property type="match status" value="1"/>
</dbReference>
<proteinExistence type="predicted"/>
<dbReference type="PROSITE" id="PS50853">
    <property type="entry name" value="FN3"/>
    <property type="match status" value="1"/>
</dbReference>
<feature type="region of interest" description="Disordered" evidence="1">
    <location>
        <begin position="29"/>
        <end position="48"/>
    </location>
</feature>
<dbReference type="InterPro" id="IPR011042">
    <property type="entry name" value="6-blade_b-propeller_TolB-like"/>
</dbReference>
<dbReference type="SUPFAM" id="SSF69304">
    <property type="entry name" value="Tricorn protease N-terminal domain"/>
    <property type="match status" value="1"/>
</dbReference>
<dbReference type="EMBL" id="JAAVTK010000001">
    <property type="protein sequence ID" value="NKI87886.1"/>
    <property type="molecule type" value="Genomic_DNA"/>
</dbReference>
<dbReference type="Pfam" id="PF00041">
    <property type="entry name" value="fn3"/>
    <property type="match status" value="1"/>
</dbReference>
<feature type="domain" description="Fibronectin type-III" evidence="2">
    <location>
        <begin position="34"/>
        <end position="129"/>
    </location>
</feature>
<dbReference type="InterPro" id="IPR003961">
    <property type="entry name" value="FN3_dom"/>
</dbReference>
<evidence type="ECO:0000256" key="1">
    <source>
        <dbReference type="SAM" id="MobiDB-lite"/>
    </source>
</evidence>
<protein>
    <submittedName>
        <fullName evidence="3">TolB protein</fullName>
    </submittedName>
</protein>
<organism evidence="3 4">
    <name type="scientific">Hymenobacter artigasi</name>
    <dbReference type="NCBI Taxonomy" id="2719616"/>
    <lineage>
        <taxon>Bacteria</taxon>
        <taxon>Pseudomonadati</taxon>
        <taxon>Bacteroidota</taxon>
        <taxon>Cytophagia</taxon>
        <taxon>Cytophagales</taxon>
        <taxon>Hymenobacteraceae</taxon>
        <taxon>Hymenobacter</taxon>
    </lineage>
</organism>
<sequence length="416" mass="45562">MDYQQVVTNVTVNDGQTADVSIVLTKSSTAAPTAPNRPTPANQATAQPTTVLLSWRPVGATASDSLRYDVALFESNNLNQRMLLTNSKDTAVTATSLRYSTTYYWQVTVRNTAGVTARGPIWSFQTVAFPTNRYLFARTVVGNTDIYSADGTATPVQLTFGSTVETAPQLSPTRDLIAYTSNATGLYQLYTMNHDGSNPRQITTLDVDGYNNRGVGYRWSPDGAYFIYAHNDKLYRINRDGTGRMELATAPAGRNFRECDWTAEDGGHLVVQTVGADIFDSELYIYNTDGTNPRLLVSNLPGRVDSPSFSIDGLTVVYTRDVTGFNSAAGRQQDARIFSRRTDGTGTPVDLSSGTNNSGKTLGTNDLTPHFAPDGFHLIFVNRTTDEVAPPEVWTADLDGRNRTRLFTNAFLPDYK</sequence>
<reference evidence="3 4" key="1">
    <citation type="submission" date="2020-03" db="EMBL/GenBank/DDBJ databases">
        <title>Genomic Encyclopedia of Type Strains, Phase IV (KMG-V): Genome sequencing to study the core and pangenomes of soil and plant-associated prokaryotes.</title>
        <authorList>
            <person name="Whitman W."/>
        </authorList>
    </citation>
    <scope>NUCLEOTIDE SEQUENCE [LARGE SCALE GENOMIC DNA]</scope>
    <source>
        <strain evidence="3 4">1B</strain>
    </source>
</reference>
<dbReference type="InterPro" id="IPR036116">
    <property type="entry name" value="FN3_sf"/>
</dbReference>
<dbReference type="CDD" id="cd00063">
    <property type="entry name" value="FN3"/>
    <property type="match status" value="1"/>
</dbReference>
<name>A0ABX1HCB1_9BACT</name>
<dbReference type="InterPro" id="IPR013783">
    <property type="entry name" value="Ig-like_fold"/>
</dbReference>
<evidence type="ECO:0000259" key="2">
    <source>
        <dbReference type="PROSITE" id="PS50853"/>
    </source>
</evidence>
<dbReference type="PANTHER" id="PTHR36842:SF1">
    <property type="entry name" value="PROTEIN TOLB"/>
    <property type="match status" value="1"/>
</dbReference>
<gene>
    <name evidence="3" type="ORF">HBN54_000465</name>
</gene>
<accession>A0ABX1HCB1</accession>
<evidence type="ECO:0000313" key="4">
    <source>
        <dbReference type="Proteomes" id="UP000717634"/>
    </source>
</evidence>
<evidence type="ECO:0000313" key="3">
    <source>
        <dbReference type="EMBL" id="NKI87886.1"/>
    </source>
</evidence>
<dbReference type="PANTHER" id="PTHR36842">
    <property type="entry name" value="PROTEIN TOLB HOMOLOG"/>
    <property type="match status" value="1"/>
</dbReference>
<comment type="caution">
    <text evidence="3">The sequence shown here is derived from an EMBL/GenBank/DDBJ whole genome shotgun (WGS) entry which is preliminary data.</text>
</comment>